<name>A0A2T7NHR3_POMCA</name>
<feature type="transmembrane region" description="Helical" evidence="1">
    <location>
        <begin position="225"/>
        <end position="246"/>
    </location>
</feature>
<gene>
    <name evidence="3" type="ORF">C0Q70_18853</name>
</gene>
<dbReference type="PANTHER" id="PTHR35797">
    <property type="entry name" value="PROTEASE-RELATED"/>
    <property type="match status" value="1"/>
</dbReference>
<dbReference type="InterPro" id="IPR003675">
    <property type="entry name" value="Rce1/LyrA-like_dom"/>
</dbReference>
<keyword evidence="1" id="KW-1133">Transmembrane helix</keyword>
<feature type="domain" description="CAAX prenyl protease 2/Lysostaphin resistance protein A-like" evidence="2">
    <location>
        <begin position="160"/>
        <end position="240"/>
    </location>
</feature>
<evidence type="ECO:0000256" key="1">
    <source>
        <dbReference type="SAM" id="Phobius"/>
    </source>
</evidence>
<dbReference type="EMBL" id="PZQS01000012">
    <property type="protein sequence ID" value="PVD20695.1"/>
    <property type="molecule type" value="Genomic_DNA"/>
</dbReference>
<evidence type="ECO:0000313" key="3">
    <source>
        <dbReference type="EMBL" id="PVD20695.1"/>
    </source>
</evidence>
<evidence type="ECO:0000259" key="2">
    <source>
        <dbReference type="Pfam" id="PF02517"/>
    </source>
</evidence>
<keyword evidence="1" id="KW-0472">Membrane</keyword>
<dbReference type="GO" id="GO:0080120">
    <property type="term" value="P:CAAX-box protein maturation"/>
    <property type="evidence" value="ECO:0007669"/>
    <property type="project" value="UniProtKB-ARBA"/>
</dbReference>
<dbReference type="Pfam" id="PF02517">
    <property type="entry name" value="Rce1-like"/>
    <property type="match status" value="1"/>
</dbReference>
<dbReference type="Proteomes" id="UP000245119">
    <property type="component" value="Linkage Group LG12"/>
</dbReference>
<dbReference type="GO" id="GO:0004175">
    <property type="term" value="F:endopeptidase activity"/>
    <property type="evidence" value="ECO:0007669"/>
    <property type="project" value="UniProtKB-ARBA"/>
</dbReference>
<dbReference type="OrthoDB" id="9981470at2759"/>
<keyword evidence="4" id="KW-1185">Reference proteome</keyword>
<feature type="transmembrane region" description="Helical" evidence="1">
    <location>
        <begin position="193"/>
        <end position="213"/>
    </location>
</feature>
<organism evidence="3 4">
    <name type="scientific">Pomacea canaliculata</name>
    <name type="common">Golden apple snail</name>
    <dbReference type="NCBI Taxonomy" id="400727"/>
    <lineage>
        <taxon>Eukaryota</taxon>
        <taxon>Metazoa</taxon>
        <taxon>Spiralia</taxon>
        <taxon>Lophotrochozoa</taxon>
        <taxon>Mollusca</taxon>
        <taxon>Gastropoda</taxon>
        <taxon>Caenogastropoda</taxon>
        <taxon>Architaenioglossa</taxon>
        <taxon>Ampullarioidea</taxon>
        <taxon>Ampullariidae</taxon>
        <taxon>Pomacea</taxon>
    </lineage>
</organism>
<dbReference type="InterPro" id="IPR042150">
    <property type="entry name" value="MmRce1-like"/>
</dbReference>
<reference evidence="3 4" key="1">
    <citation type="submission" date="2018-04" db="EMBL/GenBank/DDBJ databases">
        <title>The genome of golden apple snail Pomacea canaliculata provides insight into stress tolerance and invasive adaptation.</title>
        <authorList>
            <person name="Liu C."/>
            <person name="Liu B."/>
            <person name="Ren Y."/>
            <person name="Zhang Y."/>
            <person name="Wang H."/>
            <person name="Li S."/>
            <person name="Jiang F."/>
            <person name="Yin L."/>
            <person name="Zhang G."/>
            <person name="Qian W."/>
            <person name="Fan W."/>
        </authorList>
    </citation>
    <scope>NUCLEOTIDE SEQUENCE [LARGE SCALE GENOMIC DNA]</scope>
    <source>
        <strain evidence="3">SZHN2017</strain>
        <tissue evidence="3">Muscle</tissue>
    </source>
</reference>
<evidence type="ECO:0000313" key="4">
    <source>
        <dbReference type="Proteomes" id="UP000245119"/>
    </source>
</evidence>
<accession>A0A2T7NHR3</accession>
<comment type="caution">
    <text evidence="3">The sequence shown here is derived from an EMBL/GenBank/DDBJ whole genome shotgun (WGS) entry which is preliminary data.</text>
</comment>
<feature type="transmembrane region" description="Helical" evidence="1">
    <location>
        <begin position="114"/>
        <end position="142"/>
    </location>
</feature>
<sequence length="249" mass="26407">MLLQVFSRVPTGGDKNGVDGCMVAVGGVAVVGFHGNDHSGDVSLVLRGAHLVLPQPGAGHVPARLSLFFLHARDLPQLPGTGARGRQGTSLIYIFPQMAAGTIENMFIDQFQEAVAWSAVGAALAVVIVGSCLAMDLLLGWAHMTPPDIHNKQQQGRTSWTAVADFLAAGGEELGWRCFLLPTLISVYSPLKALTLCGMAWGLFHVPVMVLLTRRLKTPRPLLTITVQAIAVLLAAFPHGFVAIMSGDL</sequence>
<proteinExistence type="predicted"/>
<protein>
    <recommendedName>
        <fullName evidence="2">CAAX prenyl protease 2/Lysostaphin resistance protein A-like domain-containing protein</fullName>
    </recommendedName>
</protein>
<dbReference type="AlphaFoldDB" id="A0A2T7NHR3"/>
<keyword evidence="1" id="KW-0812">Transmembrane</keyword>
<dbReference type="PANTHER" id="PTHR35797:SF1">
    <property type="entry name" value="PROTEASE"/>
    <property type="match status" value="1"/>
</dbReference>